<keyword evidence="1" id="KW-0472">Membrane</keyword>
<dbReference type="EMBL" id="HACA01006168">
    <property type="protein sequence ID" value="CDW23529.1"/>
    <property type="molecule type" value="Transcribed_RNA"/>
</dbReference>
<evidence type="ECO:0000313" key="2">
    <source>
        <dbReference type="EMBL" id="CDW23529.1"/>
    </source>
</evidence>
<sequence length="47" mass="5360">MEEKKKKLNISYCVLSFRGVCLSPSYLLTSWHLLIAIIPSSSLTYIL</sequence>
<proteinExistence type="predicted"/>
<keyword evidence="1" id="KW-0812">Transmembrane</keyword>
<protein>
    <submittedName>
        <fullName evidence="2">Uncharacterized protein</fullName>
    </submittedName>
</protein>
<evidence type="ECO:0000256" key="1">
    <source>
        <dbReference type="SAM" id="Phobius"/>
    </source>
</evidence>
<feature type="transmembrane region" description="Helical" evidence="1">
    <location>
        <begin position="12"/>
        <end position="38"/>
    </location>
</feature>
<name>A0A0K2TBT3_LEPSM</name>
<organism evidence="2">
    <name type="scientific">Lepeophtheirus salmonis</name>
    <name type="common">Salmon louse</name>
    <name type="synonym">Caligus salmonis</name>
    <dbReference type="NCBI Taxonomy" id="72036"/>
    <lineage>
        <taxon>Eukaryota</taxon>
        <taxon>Metazoa</taxon>
        <taxon>Ecdysozoa</taxon>
        <taxon>Arthropoda</taxon>
        <taxon>Crustacea</taxon>
        <taxon>Multicrustacea</taxon>
        <taxon>Hexanauplia</taxon>
        <taxon>Copepoda</taxon>
        <taxon>Siphonostomatoida</taxon>
        <taxon>Caligidae</taxon>
        <taxon>Lepeophtheirus</taxon>
    </lineage>
</organism>
<keyword evidence="1" id="KW-1133">Transmembrane helix</keyword>
<reference evidence="2" key="1">
    <citation type="submission" date="2014-05" db="EMBL/GenBank/DDBJ databases">
        <authorList>
            <person name="Chronopoulou M."/>
        </authorList>
    </citation>
    <scope>NUCLEOTIDE SEQUENCE</scope>
    <source>
        <tissue evidence="2">Whole organism</tissue>
    </source>
</reference>
<accession>A0A0K2TBT3</accession>
<dbReference type="AlphaFoldDB" id="A0A0K2TBT3"/>